<evidence type="ECO:0000313" key="3">
    <source>
        <dbReference type="EMBL" id="KAA8492620.1"/>
    </source>
</evidence>
<dbReference type="Pfam" id="PF00566">
    <property type="entry name" value="RabGAP-TBC"/>
    <property type="match status" value="1"/>
</dbReference>
<protein>
    <submittedName>
        <fullName evidence="3">TBC1 domain family member 12</fullName>
    </submittedName>
</protein>
<dbReference type="AlphaFoldDB" id="A0A5J4YNV0"/>
<evidence type="ECO:0000256" key="1">
    <source>
        <dbReference type="SAM" id="MobiDB-lite"/>
    </source>
</evidence>
<dbReference type="PROSITE" id="PS50086">
    <property type="entry name" value="TBC_RABGAP"/>
    <property type="match status" value="1"/>
</dbReference>
<name>A0A5J4YNV0_PORPP</name>
<accession>A0A5J4YNV0</accession>
<gene>
    <name evidence="3" type="ORF">FVE85_8127</name>
</gene>
<proteinExistence type="predicted"/>
<feature type="region of interest" description="Disordered" evidence="1">
    <location>
        <begin position="31"/>
        <end position="79"/>
    </location>
</feature>
<dbReference type="GO" id="GO:0005096">
    <property type="term" value="F:GTPase activator activity"/>
    <property type="evidence" value="ECO:0007669"/>
    <property type="project" value="TreeGrafter"/>
</dbReference>
<evidence type="ECO:0000313" key="4">
    <source>
        <dbReference type="Proteomes" id="UP000324585"/>
    </source>
</evidence>
<feature type="domain" description="Rab-GAP TBC" evidence="2">
    <location>
        <begin position="183"/>
        <end position="420"/>
    </location>
</feature>
<dbReference type="PANTHER" id="PTHR47219:SF9">
    <property type="entry name" value="GTPASE ACTIVATING PROTEIN AND CENTROSOME-ASSOCIATED, ISOFORM B"/>
    <property type="match status" value="1"/>
</dbReference>
<organism evidence="3 4">
    <name type="scientific">Porphyridium purpureum</name>
    <name type="common">Red alga</name>
    <name type="synonym">Porphyridium cruentum</name>
    <dbReference type="NCBI Taxonomy" id="35688"/>
    <lineage>
        <taxon>Eukaryota</taxon>
        <taxon>Rhodophyta</taxon>
        <taxon>Bangiophyceae</taxon>
        <taxon>Porphyridiales</taxon>
        <taxon>Porphyridiaceae</taxon>
        <taxon>Porphyridium</taxon>
    </lineage>
</organism>
<dbReference type="Proteomes" id="UP000324585">
    <property type="component" value="Unassembled WGS sequence"/>
</dbReference>
<dbReference type="GO" id="GO:0031267">
    <property type="term" value="F:small GTPase binding"/>
    <property type="evidence" value="ECO:0007669"/>
    <property type="project" value="TreeGrafter"/>
</dbReference>
<dbReference type="InterPro" id="IPR000195">
    <property type="entry name" value="Rab-GAP-TBC_dom"/>
</dbReference>
<evidence type="ECO:0000259" key="2">
    <source>
        <dbReference type="PROSITE" id="PS50086"/>
    </source>
</evidence>
<dbReference type="OrthoDB" id="294251at2759"/>
<feature type="compositionally biased region" description="Polar residues" evidence="1">
    <location>
        <begin position="68"/>
        <end position="79"/>
    </location>
</feature>
<dbReference type="InterPro" id="IPR035969">
    <property type="entry name" value="Rab-GAP_TBC_sf"/>
</dbReference>
<feature type="compositionally biased region" description="Basic and acidic residues" evidence="1">
    <location>
        <begin position="58"/>
        <end position="67"/>
    </location>
</feature>
<feature type="compositionally biased region" description="Low complexity" evidence="1">
    <location>
        <begin position="499"/>
        <end position="518"/>
    </location>
</feature>
<dbReference type="Gene3D" id="1.10.472.80">
    <property type="entry name" value="Ypt/Rab-GAP domain of gyp1p, domain 3"/>
    <property type="match status" value="1"/>
</dbReference>
<dbReference type="SMART" id="SM00164">
    <property type="entry name" value="TBC"/>
    <property type="match status" value="1"/>
</dbReference>
<dbReference type="Gene3D" id="1.10.8.270">
    <property type="entry name" value="putative rabgap domain of human tbc1 domain family member 14 like domains"/>
    <property type="match status" value="1"/>
</dbReference>
<sequence length="572" mass="63753">MAHHSEGHSGKDLHYDFGLIEPTSVPRNYDEENEFLSRFDSMQQRSSPRHKQGAHVRPAHDASRSAFERSQSSRTQASLTRIEQDLSGNLGPAFPHAAAASAKKSSTGLKKWLYMGKKVSSSSSVPCAEVSTGTTGAPLASDTDAEDKGPSPEQLSSLWKQEILPNWDKKRSSKKTRELVWLGLPPNVRGMVWLRCKGNHMNITRDLYAVLLEESKSARTLYFERKQQMDEADGDVGGRGGLAENFALFRTFSSQSLAGVTTKLRDLTCLKAIQADLPRTFPELTFYRASDSVHRIDLRDVLECFVCFRPQIGYAQGMNYVVGMLLLYVADAFDAFVLFVGMLEADSMLLCFFTMNERVPIYLSLFDALLAEELPELSAHFGRECIRTDMFLISFVMTMFSRSLPLDSASLFFDQYFFDGEVVIFRAALAVLKVKQSVLIQMCFEGMADTLTSPLDISPQIFSQGMQSIRLSSSRFREKFEHVSKRTARAHSKSEVRRASSPRAALRSDSGRTGSTGSLNRTVSGQSRTRQGSATLTVNPSDVALALERNNLPLSPRYAAISPRRRGESSFQ</sequence>
<reference evidence="4" key="1">
    <citation type="journal article" date="2019" name="Nat. Commun.">
        <title>Expansion of phycobilisome linker gene families in mesophilic red algae.</title>
        <authorList>
            <person name="Lee J."/>
            <person name="Kim D."/>
            <person name="Bhattacharya D."/>
            <person name="Yoon H.S."/>
        </authorList>
    </citation>
    <scope>NUCLEOTIDE SEQUENCE [LARGE SCALE GENOMIC DNA]</scope>
    <source>
        <strain evidence="4">CCMP 1328</strain>
    </source>
</reference>
<feature type="region of interest" description="Disordered" evidence="1">
    <location>
        <begin position="123"/>
        <end position="157"/>
    </location>
</feature>
<feature type="region of interest" description="Disordered" evidence="1">
    <location>
        <begin position="487"/>
        <end position="537"/>
    </location>
</feature>
<keyword evidence="4" id="KW-1185">Reference proteome</keyword>
<dbReference type="EMBL" id="VRMN01000009">
    <property type="protein sequence ID" value="KAA8492620.1"/>
    <property type="molecule type" value="Genomic_DNA"/>
</dbReference>
<dbReference type="PANTHER" id="PTHR47219">
    <property type="entry name" value="RAB GTPASE-ACTIVATING PROTEIN 1-LIKE"/>
    <property type="match status" value="1"/>
</dbReference>
<dbReference type="InterPro" id="IPR050302">
    <property type="entry name" value="Rab_GAP_TBC_domain"/>
</dbReference>
<dbReference type="Gene3D" id="1.10.10.750">
    <property type="entry name" value="Ypt/Rab-GAP domain of gyp1p, domain 1"/>
    <property type="match status" value="1"/>
</dbReference>
<dbReference type="SUPFAM" id="SSF47923">
    <property type="entry name" value="Ypt/Rab-GAP domain of gyp1p"/>
    <property type="match status" value="2"/>
</dbReference>
<comment type="caution">
    <text evidence="3">The sequence shown here is derived from an EMBL/GenBank/DDBJ whole genome shotgun (WGS) entry which is preliminary data.</text>
</comment>
<feature type="compositionally biased region" description="Polar residues" evidence="1">
    <location>
        <begin position="519"/>
        <end position="537"/>
    </location>
</feature>